<gene>
    <name evidence="6" type="ORF">EVA68_02095</name>
</gene>
<sequence length="529" mass="58667">MSNFENFGKGKLMFLPLIIFFLSAHVSGEGKPNVILVMADDMGWAQTGYYGYPFMETPNLDDMAKNGLRMDRFYAGAPSCTPTRASVLTGRTNDRTGAFRVGHSINKQEKMLSTAFREAGYATAHFGKWHLNQVGPIAGELADHPLSANDPHNPGELGFDYWLSTHQGFDYPEFELSRNGTREGFKGDGSEVIVAEAVKYIATQVTEKKPVFVVIWYSAPHGPWAAADSDVEPYLGNVNRTSANMLGEIVGIDRSIGHLRRSLKEMDIADNTLVWFTSDNGGTADTDTHVALEGETTVITHPSDCGDYIDPNLSSFDARTMHNCWLGVDPDSTGHLRGFKKDFYEGGLREPTVVEWPAKIRPRVSNFPSGTVDIFPTLIDLAGLDPNAINQVHDGISLAEAFKEEPVRREQPLGFRASGGWMWLDNDWKIVKNGDYVGNENDLPYELYNVIGDPSEEHNLIETYPDLANQLYEQFKIWSLSVSRSALGADYLEGRVLPTGRAPNSVIDDRRAAQIKEWTAEVRSAEEGS</sequence>
<dbReference type="Gene3D" id="3.40.720.10">
    <property type="entry name" value="Alkaline Phosphatase, subunit A"/>
    <property type="match status" value="1"/>
</dbReference>
<dbReference type="PANTHER" id="PTHR42693:SF53">
    <property type="entry name" value="ENDO-4-O-SULFATASE"/>
    <property type="match status" value="1"/>
</dbReference>
<comment type="similarity">
    <text evidence="1">Belongs to the sulfatase family.</text>
</comment>
<protein>
    <submittedName>
        <fullName evidence="6">N-acetylgalactosamine 6-sulfate sulfatase</fullName>
    </submittedName>
</protein>
<proteinExistence type="inferred from homology"/>
<dbReference type="Gene3D" id="3.30.1120.10">
    <property type="match status" value="1"/>
</dbReference>
<feature type="domain" description="Sulfatase N-terminal" evidence="5">
    <location>
        <begin position="32"/>
        <end position="383"/>
    </location>
</feature>
<comment type="caution">
    <text evidence="6">The sequence shown here is derived from an EMBL/GenBank/DDBJ whole genome shotgun (WGS) entry which is preliminary data.</text>
</comment>
<dbReference type="EMBL" id="SHAG01000004">
    <property type="protein sequence ID" value="RZO77221.1"/>
    <property type="molecule type" value="Genomic_DNA"/>
</dbReference>
<dbReference type="InterPro" id="IPR017850">
    <property type="entry name" value="Alkaline_phosphatase_core_sf"/>
</dbReference>
<dbReference type="InterPro" id="IPR050738">
    <property type="entry name" value="Sulfatase"/>
</dbReference>
<dbReference type="AlphaFoldDB" id="A0A520S434"/>
<evidence type="ECO:0000259" key="5">
    <source>
        <dbReference type="Pfam" id="PF00884"/>
    </source>
</evidence>
<keyword evidence="2" id="KW-0479">Metal-binding</keyword>
<keyword evidence="3" id="KW-0378">Hydrolase</keyword>
<dbReference type="PROSITE" id="PS00523">
    <property type="entry name" value="SULFATASE_1"/>
    <property type="match status" value="1"/>
</dbReference>
<dbReference type="GO" id="GO:0004065">
    <property type="term" value="F:arylsulfatase activity"/>
    <property type="evidence" value="ECO:0007669"/>
    <property type="project" value="TreeGrafter"/>
</dbReference>
<evidence type="ECO:0000256" key="3">
    <source>
        <dbReference type="ARBA" id="ARBA00022801"/>
    </source>
</evidence>
<evidence type="ECO:0000313" key="7">
    <source>
        <dbReference type="Proteomes" id="UP000316199"/>
    </source>
</evidence>
<dbReference type="InterPro" id="IPR000917">
    <property type="entry name" value="Sulfatase_N"/>
</dbReference>
<evidence type="ECO:0000256" key="2">
    <source>
        <dbReference type="ARBA" id="ARBA00022723"/>
    </source>
</evidence>
<dbReference type="Proteomes" id="UP000316199">
    <property type="component" value="Unassembled WGS sequence"/>
</dbReference>
<accession>A0A520S434</accession>
<organism evidence="6 7">
    <name type="scientific">OM182 bacterium</name>
    <dbReference type="NCBI Taxonomy" id="2510334"/>
    <lineage>
        <taxon>Bacteria</taxon>
        <taxon>Pseudomonadati</taxon>
        <taxon>Pseudomonadota</taxon>
        <taxon>Gammaproteobacteria</taxon>
        <taxon>OMG group</taxon>
        <taxon>OM182 clade</taxon>
    </lineage>
</organism>
<evidence type="ECO:0000313" key="6">
    <source>
        <dbReference type="EMBL" id="RZO77221.1"/>
    </source>
</evidence>
<dbReference type="InterPro" id="IPR024607">
    <property type="entry name" value="Sulfatase_CS"/>
</dbReference>
<name>A0A520S434_9GAMM</name>
<dbReference type="PANTHER" id="PTHR42693">
    <property type="entry name" value="ARYLSULFATASE FAMILY MEMBER"/>
    <property type="match status" value="1"/>
</dbReference>
<keyword evidence="4" id="KW-0106">Calcium</keyword>
<evidence type="ECO:0000256" key="4">
    <source>
        <dbReference type="ARBA" id="ARBA00022837"/>
    </source>
</evidence>
<dbReference type="SUPFAM" id="SSF53649">
    <property type="entry name" value="Alkaline phosphatase-like"/>
    <property type="match status" value="1"/>
</dbReference>
<reference evidence="6 7" key="1">
    <citation type="submission" date="2019-02" db="EMBL/GenBank/DDBJ databases">
        <title>Prokaryotic population dynamics and viral predation in marine succession experiment using metagenomics: the confinement effect.</title>
        <authorList>
            <person name="Haro-Moreno J.M."/>
            <person name="Rodriguez-Valera F."/>
            <person name="Lopez-Perez M."/>
        </authorList>
    </citation>
    <scope>NUCLEOTIDE SEQUENCE [LARGE SCALE GENOMIC DNA]</scope>
    <source>
        <strain evidence="6">MED-G157</strain>
    </source>
</reference>
<dbReference type="GO" id="GO:0046872">
    <property type="term" value="F:metal ion binding"/>
    <property type="evidence" value="ECO:0007669"/>
    <property type="project" value="UniProtKB-KW"/>
</dbReference>
<dbReference type="Pfam" id="PF00884">
    <property type="entry name" value="Sulfatase"/>
    <property type="match status" value="1"/>
</dbReference>
<evidence type="ECO:0000256" key="1">
    <source>
        <dbReference type="ARBA" id="ARBA00008779"/>
    </source>
</evidence>